<dbReference type="OrthoDB" id="19102at2759"/>
<dbReference type="AlphaFoldDB" id="A0A1Y2EIX2"/>
<dbReference type="InterPro" id="IPR035952">
    <property type="entry name" value="Rhomboid-like_sf"/>
</dbReference>
<evidence type="ECO:0000256" key="1">
    <source>
        <dbReference type="ARBA" id="ARBA00004477"/>
    </source>
</evidence>
<feature type="transmembrane region" description="Helical" evidence="7">
    <location>
        <begin position="97"/>
        <end position="121"/>
    </location>
</feature>
<dbReference type="STRING" id="1141098.A0A1Y2EIX2"/>
<sequence length="251" mass="28264">MADIVSAYWATPPVARTVSTLVFASSVAVYTGMVSMEPFLFHYMFLLKFPPGIHRLVTSFLVTGPQLGVIFDTYFLYTYLSQLEKTNSKFTRKEDLIWYLTFVGSFIIIINQLWTGAPIYLQALMIAMCYTAVQDARGQQAHFYVVTVPAQLMPYCLLLVNLMLAGWYSFQVGLTGIVAAHLHDFLTRLYPEFGNGVNLIPTPWFISYIMRTPHVQNTVYGSATVPPRLNEPRSGPLPDSWRSAGPGRRLG</sequence>
<name>A0A1Y2EIX2_9PEZI</name>
<feature type="region of interest" description="Disordered" evidence="8">
    <location>
        <begin position="226"/>
        <end position="251"/>
    </location>
</feature>
<keyword evidence="10" id="KW-1185">Reference proteome</keyword>
<keyword evidence="5 7" id="KW-1133">Transmembrane helix</keyword>
<dbReference type="PANTHER" id="PTHR11009">
    <property type="entry name" value="DER1-LIKE PROTEIN, DERLIN"/>
    <property type="match status" value="1"/>
</dbReference>
<keyword evidence="6 7" id="KW-0472">Membrane</keyword>
<comment type="subcellular location">
    <subcellularLocation>
        <location evidence="1 7">Endoplasmic reticulum membrane</location>
        <topology evidence="1 7">Multi-pass membrane protein</topology>
    </subcellularLocation>
</comment>
<organism evidence="9 10">
    <name type="scientific">Pseudomassariella vexata</name>
    <dbReference type="NCBI Taxonomy" id="1141098"/>
    <lineage>
        <taxon>Eukaryota</taxon>
        <taxon>Fungi</taxon>
        <taxon>Dikarya</taxon>
        <taxon>Ascomycota</taxon>
        <taxon>Pezizomycotina</taxon>
        <taxon>Sordariomycetes</taxon>
        <taxon>Xylariomycetidae</taxon>
        <taxon>Amphisphaeriales</taxon>
        <taxon>Pseudomassariaceae</taxon>
        <taxon>Pseudomassariella</taxon>
    </lineage>
</organism>
<gene>
    <name evidence="9" type="ORF">BCR38DRAFT_417056</name>
</gene>
<reference evidence="9 10" key="1">
    <citation type="submission" date="2016-07" db="EMBL/GenBank/DDBJ databases">
        <title>Pervasive Adenine N6-methylation of Active Genes in Fungi.</title>
        <authorList>
            <consortium name="DOE Joint Genome Institute"/>
            <person name="Mondo S.J."/>
            <person name="Dannebaum R.O."/>
            <person name="Kuo R.C."/>
            <person name="Labutti K."/>
            <person name="Haridas S."/>
            <person name="Kuo A."/>
            <person name="Salamov A."/>
            <person name="Ahrendt S.R."/>
            <person name="Lipzen A."/>
            <person name="Sullivan W."/>
            <person name="Andreopoulos W.B."/>
            <person name="Clum A."/>
            <person name="Lindquist E."/>
            <person name="Daum C."/>
            <person name="Ramamoorthy G.K."/>
            <person name="Gryganskyi A."/>
            <person name="Culley D."/>
            <person name="Magnuson J.K."/>
            <person name="James T.Y."/>
            <person name="O'Malley M.A."/>
            <person name="Stajich J.E."/>
            <person name="Spatafora J.W."/>
            <person name="Visel A."/>
            <person name="Grigoriev I.V."/>
        </authorList>
    </citation>
    <scope>NUCLEOTIDE SEQUENCE [LARGE SCALE GENOMIC DNA]</scope>
    <source>
        <strain evidence="9 10">CBS 129021</strain>
    </source>
</reference>
<dbReference type="Pfam" id="PF04511">
    <property type="entry name" value="DER1"/>
    <property type="match status" value="1"/>
</dbReference>
<dbReference type="SUPFAM" id="SSF144091">
    <property type="entry name" value="Rhomboid-like"/>
    <property type="match status" value="1"/>
</dbReference>
<comment type="caution">
    <text evidence="9">The sequence shown here is derived from an EMBL/GenBank/DDBJ whole genome shotgun (WGS) entry which is preliminary data.</text>
</comment>
<dbReference type="GO" id="GO:0005789">
    <property type="term" value="C:endoplasmic reticulum membrane"/>
    <property type="evidence" value="ECO:0007669"/>
    <property type="project" value="UniProtKB-SubCell"/>
</dbReference>
<proteinExistence type="inferred from homology"/>
<keyword evidence="3 7" id="KW-0812">Transmembrane</keyword>
<dbReference type="RefSeq" id="XP_040721105.1">
    <property type="nucleotide sequence ID" value="XM_040859142.1"/>
</dbReference>
<evidence type="ECO:0000256" key="3">
    <source>
        <dbReference type="ARBA" id="ARBA00022692"/>
    </source>
</evidence>
<comment type="similarity">
    <text evidence="2 7">Belongs to the derlin family.</text>
</comment>
<evidence type="ECO:0000313" key="9">
    <source>
        <dbReference type="EMBL" id="ORY71513.1"/>
    </source>
</evidence>
<dbReference type="InterPro" id="IPR007599">
    <property type="entry name" value="DER1"/>
</dbReference>
<evidence type="ECO:0000256" key="7">
    <source>
        <dbReference type="RuleBase" id="RU363059"/>
    </source>
</evidence>
<keyword evidence="4 7" id="KW-0256">Endoplasmic reticulum</keyword>
<evidence type="ECO:0000256" key="4">
    <source>
        <dbReference type="ARBA" id="ARBA00022824"/>
    </source>
</evidence>
<feature type="transmembrane region" description="Helical" evidence="7">
    <location>
        <begin position="20"/>
        <end position="44"/>
    </location>
</feature>
<dbReference type="GO" id="GO:0006950">
    <property type="term" value="P:response to stress"/>
    <property type="evidence" value="ECO:0007669"/>
    <property type="project" value="UniProtKB-ARBA"/>
</dbReference>
<protein>
    <recommendedName>
        <fullName evidence="7">Derlin</fullName>
    </recommendedName>
</protein>
<accession>A0A1Y2EIX2</accession>
<evidence type="ECO:0000256" key="5">
    <source>
        <dbReference type="ARBA" id="ARBA00022989"/>
    </source>
</evidence>
<evidence type="ECO:0000313" key="10">
    <source>
        <dbReference type="Proteomes" id="UP000193689"/>
    </source>
</evidence>
<feature type="transmembrane region" description="Helical" evidence="7">
    <location>
        <begin position="142"/>
        <end position="168"/>
    </location>
</feature>
<evidence type="ECO:0000256" key="8">
    <source>
        <dbReference type="SAM" id="MobiDB-lite"/>
    </source>
</evidence>
<feature type="transmembrane region" description="Helical" evidence="7">
    <location>
        <begin position="56"/>
        <end position="77"/>
    </location>
</feature>
<dbReference type="GeneID" id="63775354"/>
<dbReference type="Proteomes" id="UP000193689">
    <property type="component" value="Unassembled WGS sequence"/>
</dbReference>
<evidence type="ECO:0000256" key="6">
    <source>
        <dbReference type="ARBA" id="ARBA00023136"/>
    </source>
</evidence>
<dbReference type="EMBL" id="MCFJ01000001">
    <property type="protein sequence ID" value="ORY71513.1"/>
    <property type="molecule type" value="Genomic_DNA"/>
</dbReference>
<comment type="function">
    <text evidence="7">May be involved in the degradation of misfolded endoplasmic reticulum (ER) luminal proteins.</text>
</comment>
<evidence type="ECO:0000256" key="2">
    <source>
        <dbReference type="ARBA" id="ARBA00008917"/>
    </source>
</evidence>
<dbReference type="InParanoid" id="A0A1Y2EIX2"/>